<dbReference type="PROSITE" id="PS51747">
    <property type="entry name" value="CYT_DCMP_DEAMINASES_2"/>
    <property type="match status" value="1"/>
</dbReference>
<dbReference type="PANTHER" id="PTHR11079:SF156">
    <property type="entry name" value="INACTIVE TRNA-SPECIFIC ADENOSINE DEAMINASE-LIKE PROTEIN 3-RELATED"/>
    <property type="match status" value="1"/>
</dbReference>
<dbReference type="Pfam" id="PF00383">
    <property type="entry name" value="dCMP_cyt_deam_1"/>
    <property type="match status" value="1"/>
</dbReference>
<dbReference type="InParanoid" id="A0A6J1WHF7"/>
<dbReference type="Gene3D" id="3.40.140.10">
    <property type="entry name" value="Cytidine Deaminase, domain 2"/>
    <property type="match status" value="1"/>
</dbReference>
<dbReference type="InterPro" id="IPR016193">
    <property type="entry name" value="Cytidine_deaminase-like"/>
</dbReference>
<dbReference type="PANTHER" id="PTHR11079">
    <property type="entry name" value="CYTOSINE DEAMINASE FAMILY MEMBER"/>
    <property type="match status" value="1"/>
</dbReference>
<accession>A0A6J1WHF7</accession>
<dbReference type="Proteomes" id="UP001652740">
    <property type="component" value="Unplaced"/>
</dbReference>
<dbReference type="RefSeq" id="XP_026753664.2">
    <property type="nucleotide sequence ID" value="XM_026897863.3"/>
</dbReference>
<dbReference type="AlphaFoldDB" id="A0A6J1WHF7"/>
<evidence type="ECO:0000313" key="4">
    <source>
        <dbReference type="Proteomes" id="UP001652740"/>
    </source>
</evidence>
<comment type="similarity">
    <text evidence="2">Belongs to the cytidine and deoxycytidylate deaminase family. ADAT3 subfamily.</text>
</comment>
<dbReference type="GO" id="GO:0005737">
    <property type="term" value="C:cytoplasm"/>
    <property type="evidence" value="ECO:0007669"/>
    <property type="project" value="TreeGrafter"/>
</dbReference>
<evidence type="ECO:0000256" key="2">
    <source>
        <dbReference type="ARBA" id="ARBA00038160"/>
    </source>
</evidence>
<evidence type="ECO:0000259" key="3">
    <source>
        <dbReference type="PROSITE" id="PS51747"/>
    </source>
</evidence>
<dbReference type="FunCoup" id="A0A6J1WHF7">
    <property type="interactions" value="557"/>
</dbReference>
<dbReference type="GeneID" id="113513882"/>
<keyword evidence="4" id="KW-1185">Reference proteome</keyword>
<feature type="domain" description="CMP/dCMP-type deaminase" evidence="3">
    <location>
        <begin position="221"/>
        <end position="355"/>
    </location>
</feature>
<organism evidence="4 5">
    <name type="scientific">Galleria mellonella</name>
    <name type="common">Greater wax moth</name>
    <dbReference type="NCBI Taxonomy" id="7137"/>
    <lineage>
        <taxon>Eukaryota</taxon>
        <taxon>Metazoa</taxon>
        <taxon>Ecdysozoa</taxon>
        <taxon>Arthropoda</taxon>
        <taxon>Hexapoda</taxon>
        <taxon>Insecta</taxon>
        <taxon>Pterygota</taxon>
        <taxon>Neoptera</taxon>
        <taxon>Endopterygota</taxon>
        <taxon>Lepidoptera</taxon>
        <taxon>Glossata</taxon>
        <taxon>Ditrysia</taxon>
        <taxon>Pyraloidea</taxon>
        <taxon>Pyralidae</taxon>
        <taxon>Galleriinae</taxon>
        <taxon>Galleria</taxon>
    </lineage>
</organism>
<evidence type="ECO:0000313" key="5">
    <source>
        <dbReference type="RefSeq" id="XP_026753664.2"/>
    </source>
</evidence>
<evidence type="ECO:0000256" key="1">
    <source>
        <dbReference type="ARBA" id="ARBA00022694"/>
    </source>
</evidence>
<dbReference type="SUPFAM" id="SSF53927">
    <property type="entry name" value="Cytidine deaminase-like"/>
    <property type="match status" value="1"/>
</dbReference>
<proteinExistence type="inferred from homology"/>
<dbReference type="GO" id="GO:0005634">
    <property type="term" value="C:nucleus"/>
    <property type="evidence" value="ECO:0007669"/>
    <property type="project" value="TreeGrafter"/>
</dbReference>
<dbReference type="GO" id="GO:0008033">
    <property type="term" value="P:tRNA processing"/>
    <property type="evidence" value="ECO:0007669"/>
    <property type="project" value="UniProtKB-KW"/>
</dbReference>
<dbReference type="KEGG" id="gmw:113513882"/>
<protein>
    <submittedName>
        <fullName evidence="5">Probable inactive tRNA-specific adenosine deaminase-like protein 3</fullName>
    </submittedName>
</protein>
<dbReference type="InterPro" id="IPR002125">
    <property type="entry name" value="CMP_dCMP_dom"/>
</dbReference>
<name>A0A6J1WHF7_GALME</name>
<reference evidence="5" key="1">
    <citation type="submission" date="2025-08" db="UniProtKB">
        <authorList>
            <consortium name="RefSeq"/>
        </authorList>
    </citation>
    <scope>IDENTIFICATION</scope>
    <source>
        <tissue evidence="5">Whole larvae</tissue>
    </source>
</reference>
<sequence>MEEPPAKKAKAADPVSENIDNLIENIKNSPNNLHAILNLEIHDSIPTEKVYVGHIKNSKDLSITILTLNEIIPLKQLQHLKRVRKKDVLLCPTSYLTNNSSIQEFLEANVPSLRHVFEYFKEIEVPALPPKLKRQHFEFNKVWSCNFHPNEYLEKMAVDNFFNEAELKNHRMYMAIAFDVAKFYLEKTNNVNLISSLNLTNVTVIVDPSISSIVDIAFDNRENHPLQHSTMLAIDNVAKTQNGGAWNVDNKNGIDNKLWGIDKELLDDLQQKHDVCIGARQVRGKNESCDDGGPYLCTGYYVYTIREPCIMCSMALVHARAKRVFFCFENTSFGALKCKTQLQNVPFLNHRFEVFTGFL</sequence>
<keyword evidence="1" id="KW-0819">tRNA processing</keyword>
<gene>
    <name evidence="5" type="primary">LOC113513882</name>
</gene>
<dbReference type="GO" id="GO:0052717">
    <property type="term" value="F:tRNA-specific adenosine-34 deaminase activity"/>
    <property type="evidence" value="ECO:0007669"/>
    <property type="project" value="TreeGrafter"/>
</dbReference>